<dbReference type="EMBL" id="JAGPXC010000014">
    <property type="protein sequence ID" value="KAH6640002.1"/>
    <property type="molecule type" value="Genomic_DNA"/>
</dbReference>
<reference evidence="2" key="1">
    <citation type="journal article" date="2021" name="Nat. Commun.">
        <title>Genetic determinants of endophytism in the Arabidopsis root mycobiome.</title>
        <authorList>
            <person name="Mesny F."/>
            <person name="Miyauchi S."/>
            <person name="Thiergart T."/>
            <person name="Pickel B."/>
            <person name="Atanasova L."/>
            <person name="Karlsson M."/>
            <person name="Huettel B."/>
            <person name="Barry K.W."/>
            <person name="Haridas S."/>
            <person name="Chen C."/>
            <person name="Bauer D."/>
            <person name="Andreopoulos W."/>
            <person name="Pangilinan J."/>
            <person name="LaButti K."/>
            <person name="Riley R."/>
            <person name="Lipzen A."/>
            <person name="Clum A."/>
            <person name="Drula E."/>
            <person name="Henrissat B."/>
            <person name="Kohler A."/>
            <person name="Grigoriev I.V."/>
            <person name="Martin F.M."/>
            <person name="Hacquard S."/>
        </authorList>
    </citation>
    <scope>NUCLEOTIDE SEQUENCE</scope>
    <source>
        <strain evidence="2">MPI-SDFR-AT-0073</strain>
    </source>
</reference>
<evidence type="ECO:0000313" key="3">
    <source>
        <dbReference type="Proteomes" id="UP000758603"/>
    </source>
</evidence>
<organism evidence="2 3">
    <name type="scientific">Truncatella angustata</name>
    <dbReference type="NCBI Taxonomy" id="152316"/>
    <lineage>
        <taxon>Eukaryota</taxon>
        <taxon>Fungi</taxon>
        <taxon>Dikarya</taxon>
        <taxon>Ascomycota</taxon>
        <taxon>Pezizomycotina</taxon>
        <taxon>Sordariomycetes</taxon>
        <taxon>Xylariomycetidae</taxon>
        <taxon>Amphisphaeriales</taxon>
        <taxon>Sporocadaceae</taxon>
        <taxon>Truncatella</taxon>
    </lineage>
</organism>
<proteinExistence type="predicted"/>
<feature type="chain" id="PRO_5040140603" evidence="1">
    <location>
        <begin position="22"/>
        <end position="210"/>
    </location>
</feature>
<comment type="caution">
    <text evidence="2">The sequence shown here is derived from an EMBL/GenBank/DDBJ whole genome shotgun (WGS) entry which is preliminary data.</text>
</comment>
<accession>A0A9P8RET2</accession>
<dbReference type="RefSeq" id="XP_045951076.1">
    <property type="nucleotide sequence ID" value="XM_046095048.1"/>
</dbReference>
<dbReference type="Proteomes" id="UP000758603">
    <property type="component" value="Unassembled WGS sequence"/>
</dbReference>
<feature type="signal peptide" evidence="1">
    <location>
        <begin position="1"/>
        <end position="21"/>
    </location>
</feature>
<dbReference type="OrthoDB" id="4729704at2759"/>
<protein>
    <submittedName>
        <fullName evidence="2">Uncharacterized protein</fullName>
    </submittedName>
</protein>
<dbReference type="GeneID" id="70123941"/>
<gene>
    <name evidence="2" type="ORF">BKA67DRAFT_138743</name>
</gene>
<name>A0A9P8RET2_9PEZI</name>
<keyword evidence="3" id="KW-1185">Reference proteome</keyword>
<sequence length="210" mass="22660">MSEMCRQHFSAVFAFAVGALASVVPEVEKRASVVTLNNFDNTTAQRLNLVNKQLGSSSGLFYKGIGVAQIYDSFGQLQALTLRSKSNAAVYGNLDRLSDDYPYITSKFSGSLLTTFDLTSLSYGCIIGNLAANCDITIAAYRNSVRVAGQTLRFTPANRLNSPLATITLGPTFRNIDSIRFATSFTDSSKFPGLGGATFLDDLSYVLNTL</sequence>
<evidence type="ECO:0000313" key="2">
    <source>
        <dbReference type="EMBL" id="KAH6640002.1"/>
    </source>
</evidence>
<evidence type="ECO:0000256" key="1">
    <source>
        <dbReference type="SAM" id="SignalP"/>
    </source>
</evidence>
<dbReference type="AlphaFoldDB" id="A0A9P8RET2"/>
<keyword evidence="1" id="KW-0732">Signal</keyword>